<keyword evidence="2" id="KW-0812">Transmembrane</keyword>
<proteinExistence type="predicted"/>
<sequence length="106" mass="11821">MTSPSLTSLRSSYFFRFTQNDSSQVKAISAIVKAFGWRQVVPIYIDTEFGEGIIPYLTDALDEVDVFIVHMTADLSSRLFAKAKELGMMSEGYVWLATTAIADVLQ</sequence>
<dbReference type="InterPro" id="IPR001828">
    <property type="entry name" value="ANF_lig-bd_rcpt"/>
</dbReference>
<comment type="caution">
    <text evidence="6">The sequence shown here is derived from an EMBL/GenBank/DDBJ whole genome shotgun (WGS) entry which is preliminary data.</text>
</comment>
<reference evidence="6 7" key="1">
    <citation type="journal article" date="2018" name="Nat. Genet.">
        <title>The Rosa genome provides new insights in the design of modern roses.</title>
        <authorList>
            <person name="Bendahmane M."/>
        </authorList>
    </citation>
    <scope>NUCLEOTIDE SEQUENCE [LARGE SCALE GENOMIC DNA]</scope>
    <source>
        <strain evidence="7">cv. Old Blush</strain>
    </source>
</reference>
<dbReference type="PANTHER" id="PTHR34836">
    <property type="entry name" value="OS06G0188250 PROTEIN"/>
    <property type="match status" value="1"/>
</dbReference>
<evidence type="ECO:0000256" key="1">
    <source>
        <dbReference type="ARBA" id="ARBA00004370"/>
    </source>
</evidence>
<dbReference type="GO" id="GO:0016020">
    <property type="term" value="C:membrane"/>
    <property type="evidence" value="ECO:0007669"/>
    <property type="project" value="UniProtKB-SubCell"/>
</dbReference>
<accession>A0A2P6PQM0</accession>
<dbReference type="EMBL" id="PDCK01000044">
    <property type="protein sequence ID" value="PRQ24212.1"/>
    <property type="molecule type" value="Genomic_DNA"/>
</dbReference>
<dbReference type="Gramene" id="PRQ24212">
    <property type="protein sequence ID" value="PRQ24212"/>
    <property type="gene ID" value="RchiOBHm_Chr6g0269911"/>
</dbReference>
<evidence type="ECO:0000259" key="5">
    <source>
        <dbReference type="Pfam" id="PF01094"/>
    </source>
</evidence>
<dbReference type="AlphaFoldDB" id="A0A2P6PQM0"/>
<dbReference type="OMA" id="GSHHNCE"/>
<dbReference type="SUPFAM" id="SSF53822">
    <property type="entry name" value="Periplasmic binding protein-like I"/>
    <property type="match status" value="1"/>
</dbReference>
<evidence type="ECO:0000313" key="7">
    <source>
        <dbReference type="Proteomes" id="UP000238479"/>
    </source>
</evidence>
<dbReference type="Gene3D" id="3.40.50.2300">
    <property type="match status" value="2"/>
</dbReference>
<keyword evidence="4" id="KW-0472">Membrane</keyword>
<evidence type="ECO:0000256" key="3">
    <source>
        <dbReference type="ARBA" id="ARBA00022989"/>
    </source>
</evidence>
<evidence type="ECO:0000256" key="4">
    <source>
        <dbReference type="ARBA" id="ARBA00023136"/>
    </source>
</evidence>
<evidence type="ECO:0000256" key="2">
    <source>
        <dbReference type="ARBA" id="ARBA00022692"/>
    </source>
</evidence>
<dbReference type="Pfam" id="PF01094">
    <property type="entry name" value="ANF_receptor"/>
    <property type="match status" value="1"/>
</dbReference>
<keyword evidence="3" id="KW-1133">Transmembrane helix</keyword>
<protein>
    <submittedName>
        <fullName evidence="6">Putative periplasmic binding protein-like I</fullName>
    </submittedName>
</protein>
<dbReference type="InterPro" id="IPR028082">
    <property type="entry name" value="Peripla_BP_I"/>
</dbReference>
<organism evidence="6 7">
    <name type="scientific">Rosa chinensis</name>
    <name type="common">China rose</name>
    <dbReference type="NCBI Taxonomy" id="74649"/>
    <lineage>
        <taxon>Eukaryota</taxon>
        <taxon>Viridiplantae</taxon>
        <taxon>Streptophyta</taxon>
        <taxon>Embryophyta</taxon>
        <taxon>Tracheophyta</taxon>
        <taxon>Spermatophyta</taxon>
        <taxon>Magnoliopsida</taxon>
        <taxon>eudicotyledons</taxon>
        <taxon>Gunneridae</taxon>
        <taxon>Pentapetalae</taxon>
        <taxon>rosids</taxon>
        <taxon>fabids</taxon>
        <taxon>Rosales</taxon>
        <taxon>Rosaceae</taxon>
        <taxon>Rosoideae</taxon>
        <taxon>Rosoideae incertae sedis</taxon>
        <taxon>Rosa</taxon>
    </lineage>
</organism>
<gene>
    <name evidence="6" type="ORF">RchiOBHm_Chr6g0269911</name>
</gene>
<dbReference type="STRING" id="74649.A0A2P6PQM0"/>
<evidence type="ECO:0000313" key="6">
    <source>
        <dbReference type="EMBL" id="PRQ24212.1"/>
    </source>
</evidence>
<name>A0A2P6PQM0_ROSCH</name>
<dbReference type="Proteomes" id="UP000238479">
    <property type="component" value="Chromosome 6"/>
</dbReference>
<feature type="domain" description="Receptor ligand binding region" evidence="5">
    <location>
        <begin position="2"/>
        <end position="63"/>
    </location>
</feature>
<dbReference type="InterPro" id="IPR015683">
    <property type="entry name" value="Ionotropic_Glu_rcpt"/>
</dbReference>
<comment type="subcellular location">
    <subcellularLocation>
        <location evidence="1">Membrane</location>
    </subcellularLocation>
</comment>
<dbReference type="PANTHER" id="PTHR34836:SF1">
    <property type="entry name" value="OS09G0428600 PROTEIN"/>
    <property type="match status" value="1"/>
</dbReference>
<keyword evidence="7" id="KW-1185">Reference proteome</keyword>